<dbReference type="RefSeq" id="WP_255916911.1">
    <property type="nucleotide sequence ID" value="NZ_JANFQO010000063.1"/>
</dbReference>
<gene>
    <name evidence="1" type="ORF">NM961_23760</name>
</gene>
<evidence type="ECO:0000313" key="1">
    <source>
        <dbReference type="EMBL" id="MCQ4167731.1"/>
    </source>
</evidence>
<name>A0ABT1QZN2_9GAMM</name>
<reference evidence="1" key="1">
    <citation type="submission" date="2022-07" db="EMBL/GenBank/DDBJ databases">
        <title>Tahibacter sp., a new gammaproteobacterium isolated from the silt sample collected at pig farm.</title>
        <authorList>
            <person name="Chen H."/>
        </authorList>
    </citation>
    <scope>NUCLEOTIDE SEQUENCE</scope>
    <source>
        <strain evidence="1">P2K</strain>
    </source>
</reference>
<keyword evidence="2" id="KW-1185">Reference proteome</keyword>
<organism evidence="1 2">
    <name type="scientific">Tahibacter harae</name>
    <dbReference type="NCBI Taxonomy" id="2963937"/>
    <lineage>
        <taxon>Bacteria</taxon>
        <taxon>Pseudomonadati</taxon>
        <taxon>Pseudomonadota</taxon>
        <taxon>Gammaproteobacteria</taxon>
        <taxon>Lysobacterales</taxon>
        <taxon>Rhodanobacteraceae</taxon>
        <taxon>Tahibacter</taxon>
    </lineage>
</organism>
<accession>A0ABT1QZN2</accession>
<evidence type="ECO:0000313" key="2">
    <source>
        <dbReference type="Proteomes" id="UP001165498"/>
    </source>
</evidence>
<dbReference type="Proteomes" id="UP001165498">
    <property type="component" value="Unassembled WGS sequence"/>
</dbReference>
<sequence length="109" mass="12075">MTLDNRIEAYVSHVTHDLKKKPVVVVVPNGTLHVGDVFLSCYKIPITMEDISNEIPPPPPADFVDVQLAIVAIDCWGKKVEELPPGVTGALYLEGKGIEYVDFKCRLRT</sequence>
<proteinExistence type="predicted"/>
<dbReference type="EMBL" id="JANFQO010000063">
    <property type="protein sequence ID" value="MCQ4167731.1"/>
    <property type="molecule type" value="Genomic_DNA"/>
</dbReference>
<protein>
    <submittedName>
        <fullName evidence="1">Uncharacterized protein</fullName>
    </submittedName>
</protein>
<comment type="caution">
    <text evidence="1">The sequence shown here is derived from an EMBL/GenBank/DDBJ whole genome shotgun (WGS) entry which is preliminary data.</text>
</comment>